<organism evidence="7 8">
    <name type="scientific">Noviherbaspirillum suwonense</name>
    <dbReference type="NCBI Taxonomy" id="1224511"/>
    <lineage>
        <taxon>Bacteria</taxon>
        <taxon>Pseudomonadati</taxon>
        <taxon>Pseudomonadota</taxon>
        <taxon>Betaproteobacteria</taxon>
        <taxon>Burkholderiales</taxon>
        <taxon>Oxalobacteraceae</taxon>
        <taxon>Noviherbaspirillum</taxon>
    </lineage>
</organism>
<keyword evidence="4 6" id="KW-1133">Transmembrane helix</keyword>
<evidence type="ECO:0000256" key="4">
    <source>
        <dbReference type="ARBA" id="ARBA00022989"/>
    </source>
</evidence>
<sequence>MEKLFIIAGAISAFIGVAGGAFGAHALKSRLAPDLLAVFEVGVRYQMYHAFALIATAWIIGRWPGGAANAAGWLFIAGTLLFSGSLYLLSLTGVRWLGAITPLGGLAWLAAWACLAWAVAKG</sequence>
<name>A0ABY1PUK0_9BURK</name>
<evidence type="ECO:0000256" key="6">
    <source>
        <dbReference type="SAM" id="Phobius"/>
    </source>
</evidence>
<comment type="caution">
    <text evidence="7">The sequence shown here is derived from an EMBL/GenBank/DDBJ whole genome shotgun (WGS) entry which is preliminary data.</text>
</comment>
<keyword evidence="3 6" id="KW-0812">Transmembrane</keyword>
<comment type="similarity">
    <text evidence="2">Belongs to the UPF0382 family.</text>
</comment>
<proteinExistence type="inferred from homology"/>
<dbReference type="InterPro" id="IPR006696">
    <property type="entry name" value="DUF423"/>
</dbReference>
<protein>
    <submittedName>
        <fullName evidence="7">Uncharacterized membrane protein YgdD, TMEM256/DUF423 family</fullName>
    </submittedName>
</protein>
<dbReference type="EMBL" id="FXUL01000002">
    <property type="protein sequence ID" value="SMP48857.1"/>
    <property type="molecule type" value="Genomic_DNA"/>
</dbReference>
<dbReference type="PANTHER" id="PTHR43461">
    <property type="entry name" value="TRANSMEMBRANE PROTEIN 256"/>
    <property type="match status" value="1"/>
</dbReference>
<feature type="transmembrane region" description="Helical" evidence="6">
    <location>
        <begin position="70"/>
        <end position="90"/>
    </location>
</feature>
<accession>A0ABY1PUK0</accession>
<reference evidence="7 8" key="1">
    <citation type="submission" date="2017-05" db="EMBL/GenBank/DDBJ databases">
        <authorList>
            <person name="Varghese N."/>
            <person name="Submissions S."/>
        </authorList>
    </citation>
    <scope>NUCLEOTIDE SEQUENCE [LARGE SCALE GENOMIC DNA]</scope>
    <source>
        <strain evidence="7 8">DSM 26001</strain>
    </source>
</reference>
<dbReference type="RefSeq" id="WP_283440990.1">
    <property type="nucleotide sequence ID" value="NZ_FXUL01000002.1"/>
</dbReference>
<evidence type="ECO:0000313" key="7">
    <source>
        <dbReference type="EMBL" id="SMP48857.1"/>
    </source>
</evidence>
<dbReference type="Proteomes" id="UP001158049">
    <property type="component" value="Unassembled WGS sequence"/>
</dbReference>
<evidence type="ECO:0000256" key="5">
    <source>
        <dbReference type="ARBA" id="ARBA00023136"/>
    </source>
</evidence>
<keyword evidence="8" id="KW-1185">Reference proteome</keyword>
<evidence type="ECO:0000256" key="1">
    <source>
        <dbReference type="ARBA" id="ARBA00004141"/>
    </source>
</evidence>
<evidence type="ECO:0000256" key="3">
    <source>
        <dbReference type="ARBA" id="ARBA00022692"/>
    </source>
</evidence>
<keyword evidence="5 6" id="KW-0472">Membrane</keyword>
<feature type="transmembrane region" description="Helical" evidence="6">
    <location>
        <begin position="47"/>
        <end position="63"/>
    </location>
</feature>
<evidence type="ECO:0000256" key="2">
    <source>
        <dbReference type="ARBA" id="ARBA00009694"/>
    </source>
</evidence>
<gene>
    <name evidence="7" type="ORF">SAMN06295970_102188</name>
</gene>
<comment type="subcellular location">
    <subcellularLocation>
        <location evidence="1">Membrane</location>
        <topology evidence="1">Multi-pass membrane protein</topology>
    </subcellularLocation>
</comment>
<evidence type="ECO:0000313" key="8">
    <source>
        <dbReference type="Proteomes" id="UP001158049"/>
    </source>
</evidence>
<feature type="transmembrane region" description="Helical" evidence="6">
    <location>
        <begin position="96"/>
        <end position="120"/>
    </location>
</feature>
<dbReference type="PANTHER" id="PTHR43461:SF1">
    <property type="entry name" value="TRANSMEMBRANE PROTEIN 256"/>
    <property type="match status" value="1"/>
</dbReference>
<dbReference type="Pfam" id="PF04241">
    <property type="entry name" value="DUF423"/>
    <property type="match status" value="1"/>
</dbReference>